<dbReference type="GO" id="GO:0020037">
    <property type="term" value="F:heme binding"/>
    <property type="evidence" value="ECO:0007669"/>
    <property type="project" value="InterPro"/>
</dbReference>
<dbReference type="InterPro" id="IPR004090">
    <property type="entry name" value="Chemotax_Me-accpt_rcpt"/>
</dbReference>
<dbReference type="GO" id="GO:0019825">
    <property type="term" value="F:oxygen binding"/>
    <property type="evidence" value="ECO:0007669"/>
    <property type="project" value="InterPro"/>
</dbReference>
<dbReference type="PANTHER" id="PTHR32089">
    <property type="entry name" value="METHYL-ACCEPTING CHEMOTAXIS PROTEIN MCPB"/>
    <property type="match status" value="1"/>
</dbReference>
<dbReference type="CDD" id="cd01068">
    <property type="entry name" value="globin_sensor"/>
    <property type="match status" value="1"/>
</dbReference>
<dbReference type="SUPFAM" id="SSF58104">
    <property type="entry name" value="Methyl-accepting chemotaxis protein (MCP) signaling domain"/>
    <property type="match status" value="1"/>
</dbReference>
<dbReference type="InterPro" id="IPR009050">
    <property type="entry name" value="Globin-like_sf"/>
</dbReference>
<feature type="domain" description="Methyl-accepting transducer" evidence="5">
    <location>
        <begin position="183"/>
        <end position="419"/>
    </location>
</feature>
<name>A0A512H9D0_9PROT</name>
<dbReference type="Pfam" id="PF11563">
    <property type="entry name" value="Protoglobin"/>
    <property type="match status" value="1"/>
</dbReference>
<dbReference type="SUPFAM" id="SSF46458">
    <property type="entry name" value="Globin-like"/>
    <property type="match status" value="1"/>
</dbReference>
<protein>
    <recommendedName>
        <fullName evidence="5">Methyl-accepting transducer domain-containing protein</fullName>
    </recommendedName>
</protein>
<comment type="similarity">
    <text evidence="2">Belongs to the methyl-accepting chemotaxis (MCP) protein family.</text>
</comment>
<dbReference type="RefSeq" id="WP_147164080.1">
    <property type="nucleotide sequence ID" value="NZ_BJZO01000059.1"/>
</dbReference>
<proteinExistence type="inferred from homology"/>
<evidence type="ECO:0000256" key="2">
    <source>
        <dbReference type="ARBA" id="ARBA00029447"/>
    </source>
</evidence>
<dbReference type="CDD" id="cd11386">
    <property type="entry name" value="MCP_signal"/>
    <property type="match status" value="1"/>
</dbReference>
<comment type="caution">
    <text evidence="6">The sequence shown here is derived from an EMBL/GenBank/DDBJ whole genome shotgun (WGS) entry which is preliminary data.</text>
</comment>
<dbReference type="InterPro" id="IPR004089">
    <property type="entry name" value="MCPsignal_dom"/>
</dbReference>
<dbReference type="Proteomes" id="UP000321567">
    <property type="component" value="Unassembled WGS sequence"/>
</dbReference>
<feature type="coiled-coil region" evidence="4">
    <location>
        <begin position="184"/>
        <end position="221"/>
    </location>
</feature>
<keyword evidence="1 3" id="KW-0807">Transducer</keyword>
<evidence type="ECO:0000259" key="5">
    <source>
        <dbReference type="PROSITE" id="PS50111"/>
    </source>
</evidence>
<dbReference type="GO" id="GO:0007165">
    <property type="term" value="P:signal transduction"/>
    <property type="evidence" value="ECO:0007669"/>
    <property type="project" value="UniProtKB-KW"/>
</dbReference>
<keyword evidence="7" id="KW-1185">Reference proteome</keyword>
<evidence type="ECO:0000256" key="1">
    <source>
        <dbReference type="ARBA" id="ARBA00023224"/>
    </source>
</evidence>
<dbReference type="AlphaFoldDB" id="A0A512H9D0"/>
<dbReference type="PRINTS" id="PR00260">
    <property type="entry name" value="CHEMTRNSDUCR"/>
</dbReference>
<sequence length="582" mass="63778">MLDRASAQNDQVLGLTEYKRFLHLQDEDRALLRETFAVIRPEMERFLDTLVRDLAAIPSLSSGLARSEDQKRLKDIERERWLAFFASTFDETHGKNARKIGLGFIHQGLTHAWIAGAHARALAHFTDIVLSRYRGKKARLMIGALQKGMMLDLMAILSALGHDSQEQVLEEAGLGEGIENLRHIAKMTEMVNDAMIQLAELTRESREINEASQTVASASEELAASVGDIARASENTAADARGLEEAVSSGRRSAEEAVARMTRIAAAVQSTARQIDELRDASEKIGEILVSIDAIAKQTNLLALNATIEAARAGDAGKGFAVVAGEVKALANQTARATEDIRGRIGKLRQEMNVIYKAMEDSREAVDQGSAVIAQTGEELIAASNRVGGVTQRTDDMSGILAQQTEATQEISGGITRIADRARHSNALMEGITQSIGSANQMVAERVNHWIRADSPVSMLEAAKVDHILFRKAVIDIVVGTAPQARAMPDHHTCRFGKWYDSQTDSTLINNPQWQAIRVPHERVHDFANRALTAHHEGDLGKAHDYLHRLHDESKVIIMALEELAGIMEKTIKSRLGQPEAS</sequence>
<dbReference type="EMBL" id="BJZO01000059">
    <property type="protein sequence ID" value="GEO82067.1"/>
    <property type="molecule type" value="Genomic_DNA"/>
</dbReference>
<dbReference type="SMART" id="SM00283">
    <property type="entry name" value="MA"/>
    <property type="match status" value="1"/>
</dbReference>
<organism evidence="6 7">
    <name type="scientific">Pararhodospirillum oryzae</name>
    <dbReference type="NCBI Taxonomy" id="478448"/>
    <lineage>
        <taxon>Bacteria</taxon>
        <taxon>Pseudomonadati</taxon>
        <taxon>Pseudomonadota</taxon>
        <taxon>Alphaproteobacteria</taxon>
        <taxon>Rhodospirillales</taxon>
        <taxon>Rhodospirillaceae</taxon>
        <taxon>Pararhodospirillum</taxon>
    </lineage>
</organism>
<evidence type="ECO:0000256" key="4">
    <source>
        <dbReference type="SAM" id="Coils"/>
    </source>
</evidence>
<keyword evidence="4" id="KW-0175">Coiled coil</keyword>
<evidence type="ECO:0000313" key="7">
    <source>
        <dbReference type="Proteomes" id="UP000321567"/>
    </source>
</evidence>
<dbReference type="Pfam" id="PF13682">
    <property type="entry name" value="CZB"/>
    <property type="match status" value="1"/>
</dbReference>
<dbReference type="Pfam" id="PF00015">
    <property type="entry name" value="MCPsignal"/>
    <property type="match status" value="1"/>
</dbReference>
<evidence type="ECO:0000256" key="3">
    <source>
        <dbReference type="PROSITE-ProRule" id="PRU00284"/>
    </source>
</evidence>
<reference evidence="6 7" key="1">
    <citation type="submission" date="2019-07" db="EMBL/GenBank/DDBJ databases">
        <title>Whole genome shotgun sequence of Rhodospirillum oryzae NBRC 107573.</title>
        <authorList>
            <person name="Hosoyama A."/>
            <person name="Uohara A."/>
            <person name="Ohji S."/>
            <person name="Ichikawa N."/>
        </authorList>
    </citation>
    <scope>NUCLEOTIDE SEQUENCE [LARGE SCALE GENOMIC DNA]</scope>
    <source>
        <strain evidence="6 7">NBRC 107573</strain>
    </source>
</reference>
<dbReference type="Gene3D" id="1.20.120.30">
    <property type="entry name" value="Aspartate receptor, ligand-binding domain"/>
    <property type="match status" value="1"/>
</dbReference>
<accession>A0A512H9D0</accession>
<dbReference type="PANTHER" id="PTHR32089:SF112">
    <property type="entry name" value="LYSOZYME-LIKE PROTEIN-RELATED"/>
    <property type="match status" value="1"/>
</dbReference>
<dbReference type="OrthoDB" id="266313at2"/>
<dbReference type="PROSITE" id="PS50111">
    <property type="entry name" value="CHEMOTAXIS_TRANSDUC_2"/>
    <property type="match status" value="1"/>
</dbReference>
<gene>
    <name evidence="6" type="ORF">ROR02_21980</name>
</gene>
<dbReference type="InterPro" id="IPR039379">
    <property type="entry name" value="Protoglobin_sensor_dom"/>
</dbReference>
<evidence type="ECO:0000313" key="6">
    <source>
        <dbReference type="EMBL" id="GEO82067.1"/>
    </source>
</evidence>
<dbReference type="GO" id="GO:0004888">
    <property type="term" value="F:transmembrane signaling receptor activity"/>
    <property type="evidence" value="ECO:0007669"/>
    <property type="project" value="InterPro"/>
</dbReference>
<dbReference type="GO" id="GO:0016020">
    <property type="term" value="C:membrane"/>
    <property type="evidence" value="ECO:0007669"/>
    <property type="project" value="InterPro"/>
</dbReference>
<dbReference type="Gene3D" id="1.10.490.10">
    <property type="entry name" value="Globins"/>
    <property type="match status" value="1"/>
</dbReference>
<dbReference type="Gene3D" id="1.10.287.950">
    <property type="entry name" value="Methyl-accepting chemotaxis protein"/>
    <property type="match status" value="1"/>
</dbReference>
<dbReference type="InterPro" id="IPR012292">
    <property type="entry name" value="Globin/Proto"/>
</dbReference>
<dbReference type="InterPro" id="IPR044398">
    <property type="entry name" value="Globin-sensor_dom"/>
</dbReference>
<dbReference type="GO" id="GO:0006935">
    <property type="term" value="P:chemotaxis"/>
    <property type="evidence" value="ECO:0007669"/>
    <property type="project" value="InterPro"/>
</dbReference>
<dbReference type="InterPro" id="IPR025991">
    <property type="entry name" value="Chemoreceptor_zinc-bind_dom"/>
</dbReference>